<keyword evidence="3" id="KW-1003">Cell membrane</keyword>
<feature type="transmembrane region" description="Helical" evidence="7">
    <location>
        <begin position="212"/>
        <end position="236"/>
    </location>
</feature>
<evidence type="ECO:0000256" key="3">
    <source>
        <dbReference type="ARBA" id="ARBA00022475"/>
    </source>
</evidence>
<evidence type="ECO:0000256" key="1">
    <source>
        <dbReference type="ARBA" id="ARBA00004651"/>
    </source>
</evidence>
<feature type="transmembrane region" description="Helical" evidence="7">
    <location>
        <begin position="69"/>
        <end position="86"/>
    </location>
</feature>
<feature type="transmembrane region" description="Helical" evidence="7">
    <location>
        <begin position="32"/>
        <end position="53"/>
    </location>
</feature>
<dbReference type="InterPro" id="IPR000620">
    <property type="entry name" value="EamA_dom"/>
</dbReference>
<feature type="transmembrane region" description="Helical" evidence="7">
    <location>
        <begin position="150"/>
        <end position="170"/>
    </location>
</feature>
<keyword evidence="4 7" id="KW-0812">Transmembrane</keyword>
<evidence type="ECO:0000256" key="5">
    <source>
        <dbReference type="ARBA" id="ARBA00022989"/>
    </source>
</evidence>
<evidence type="ECO:0000256" key="4">
    <source>
        <dbReference type="ARBA" id="ARBA00022692"/>
    </source>
</evidence>
<sequence>MKSQISRYLALFLGVFALSTSAIFVKLADAPSSVIAFYRLFFSTLILLPFLLFNNKNRQELIALSKKQWGFGLLSGLFLAIHYVLWFESLNYTSVASSTVIVTLQPLFSISGGYFLFKERFSKGALTGCFIAIIGCFIIGWRDFQISNQAFFGDLLAFIAAGMITCYFFVGHYVRKNLSLIPYSIIGYSSSALFLAFYAYNQQVSFIHYSLHTLYSFIGLAFIATILGQTILNWLLKWLSTSIVSMSILGETIGTCILAYFILDEIISLQQGIGIMFILLGLALFLFKKNNS</sequence>
<comment type="caution">
    <text evidence="9">The sequence shown here is derived from an EMBL/GenBank/DDBJ whole genome shotgun (WGS) entry which is preliminary data.</text>
</comment>
<dbReference type="InterPro" id="IPR037185">
    <property type="entry name" value="EmrE-like"/>
</dbReference>
<dbReference type="SUPFAM" id="SSF103481">
    <property type="entry name" value="Multidrug resistance efflux transporter EmrE"/>
    <property type="match status" value="2"/>
</dbReference>
<dbReference type="Proteomes" id="UP001519921">
    <property type="component" value="Unassembled WGS sequence"/>
</dbReference>
<keyword evidence="10" id="KW-1185">Reference proteome</keyword>
<comment type="subcellular location">
    <subcellularLocation>
        <location evidence="1">Cell membrane</location>
        <topology evidence="1">Multi-pass membrane protein</topology>
    </subcellularLocation>
</comment>
<gene>
    <name evidence="9" type="ORF">KYD98_11175</name>
</gene>
<evidence type="ECO:0000256" key="7">
    <source>
        <dbReference type="SAM" id="Phobius"/>
    </source>
</evidence>
<feature type="transmembrane region" description="Helical" evidence="7">
    <location>
        <begin position="124"/>
        <end position="144"/>
    </location>
</feature>
<evidence type="ECO:0000259" key="8">
    <source>
        <dbReference type="Pfam" id="PF00892"/>
    </source>
</evidence>
<name>A0ABS7APR9_9CLOT</name>
<feature type="domain" description="EamA" evidence="8">
    <location>
        <begin position="152"/>
        <end position="286"/>
    </location>
</feature>
<dbReference type="InterPro" id="IPR050638">
    <property type="entry name" value="AA-Vitamin_Transporters"/>
</dbReference>
<feature type="domain" description="EamA" evidence="8">
    <location>
        <begin position="8"/>
        <end position="140"/>
    </location>
</feature>
<keyword evidence="6 7" id="KW-0472">Membrane</keyword>
<feature type="transmembrane region" description="Helical" evidence="7">
    <location>
        <begin position="92"/>
        <end position="117"/>
    </location>
</feature>
<reference evidence="9 10" key="1">
    <citation type="submission" date="2021-07" db="EMBL/GenBank/DDBJ databases">
        <title>Clostridium weizhouense sp. nov., an anaerobic bacterium isolated from activated sludge of Petroleum wastewater.</title>
        <authorList>
            <person name="Li Q."/>
        </authorList>
    </citation>
    <scope>NUCLEOTIDE SEQUENCE [LARGE SCALE GENOMIC DNA]</scope>
    <source>
        <strain evidence="9 10">YB-6</strain>
    </source>
</reference>
<dbReference type="PANTHER" id="PTHR32322:SF18">
    <property type="entry name" value="S-ADENOSYLMETHIONINE_S-ADENOSYLHOMOCYSTEINE TRANSPORTER"/>
    <property type="match status" value="1"/>
</dbReference>
<protein>
    <submittedName>
        <fullName evidence="9">DMT family transporter</fullName>
    </submittedName>
</protein>
<proteinExistence type="inferred from homology"/>
<dbReference type="Pfam" id="PF00892">
    <property type="entry name" value="EamA"/>
    <property type="match status" value="2"/>
</dbReference>
<feature type="transmembrane region" description="Helical" evidence="7">
    <location>
        <begin position="243"/>
        <end position="263"/>
    </location>
</feature>
<evidence type="ECO:0000256" key="6">
    <source>
        <dbReference type="ARBA" id="ARBA00023136"/>
    </source>
</evidence>
<evidence type="ECO:0000313" key="9">
    <source>
        <dbReference type="EMBL" id="MBW6410658.1"/>
    </source>
</evidence>
<dbReference type="RefSeq" id="WP_219780120.1">
    <property type="nucleotide sequence ID" value="NZ_JAHXPT010000008.1"/>
</dbReference>
<comment type="similarity">
    <text evidence="2">Belongs to the EamA transporter family.</text>
</comment>
<accession>A0ABS7APR9</accession>
<organism evidence="9 10">
    <name type="scientific">Clostridium weizhouense</name>
    <dbReference type="NCBI Taxonomy" id="2859781"/>
    <lineage>
        <taxon>Bacteria</taxon>
        <taxon>Bacillati</taxon>
        <taxon>Bacillota</taxon>
        <taxon>Clostridia</taxon>
        <taxon>Eubacteriales</taxon>
        <taxon>Clostridiaceae</taxon>
        <taxon>Clostridium</taxon>
    </lineage>
</organism>
<feature type="transmembrane region" description="Helical" evidence="7">
    <location>
        <begin position="269"/>
        <end position="287"/>
    </location>
</feature>
<evidence type="ECO:0000256" key="2">
    <source>
        <dbReference type="ARBA" id="ARBA00007362"/>
    </source>
</evidence>
<keyword evidence="5 7" id="KW-1133">Transmembrane helix</keyword>
<evidence type="ECO:0000313" key="10">
    <source>
        <dbReference type="Proteomes" id="UP001519921"/>
    </source>
</evidence>
<dbReference type="PANTHER" id="PTHR32322">
    <property type="entry name" value="INNER MEMBRANE TRANSPORTER"/>
    <property type="match status" value="1"/>
</dbReference>
<dbReference type="EMBL" id="JAHXPT010000008">
    <property type="protein sequence ID" value="MBW6410658.1"/>
    <property type="molecule type" value="Genomic_DNA"/>
</dbReference>
<feature type="transmembrane region" description="Helical" evidence="7">
    <location>
        <begin position="182"/>
        <end position="200"/>
    </location>
</feature>